<evidence type="ECO:0000259" key="1">
    <source>
        <dbReference type="Pfam" id="PF00561"/>
    </source>
</evidence>
<evidence type="ECO:0000313" key="2">
    <source>
        <dbReference type="EMBL" id="MFC1415312.1"/>
    </source>
</evidence>
<protein>
    <submittedName>
        <fullName evidence="2">Alpha/beta fold hydrolase</fullName>
    </submittedName>
</protein>
<accession>A0ABV6VP24</accession>
<dbReference type="Gene3D" id="3.40.50.1820">
    <property type="entry name" value="alpha/beta hydrolase"/>
    <property type="match status" value="1"/>
</dbReference>
<evidence type="ECO:0000313" key="3">
    <source>
        <dbReference type="Proteomes" id="UP001592531"/>
    </source>
</evidence>
<dbReference type="InterPro" id="IPR029058">
    <property type="entry name" value="AB_hydrolase_fold"/>
</dbReference>
<dbReference type="PRINTS" id="PR00111">
    <property type="entry name" value="ABHYDROLASE"/>
</dbReference>
<dbReference type="RefSeq" id="WP_380530788.1">
    <property type="nucleotide sequence ID" value="NZ_JBHFAB010000001.1"/>
</dbReference>
<dbReference type="Proteomes" id="UP001592531">
    <property type="component" value="Unassembled WGS sequence"/>
</dbReference>
<dbReference type="Pfam" id="PF00561">
    <property type="entry name" value="Abhydrolase_1"/>
    <property type="match status" value="1"/>
</dbReference>
<dbReference type="EMBL" id="JBHFAB010000001">
    <property type="protein sequence ID" value="MFC1415312.1"/>
    <property type="molecule type" value="Genomic_DNA"/>
</dbReference>
<dbReference type="InterPro" id="IPR050471">
    <property type="entry name" value="AB_hydrolase"/>
</dbReference>
<sequence length="313" mass="33588">MSPEPGQVPRARVERVEHTTLAAKAADGRLLMVSEWGKRTGVPVFVLHGTPGSRLGVAPRSSVLFRLGVRLIAYDRPGYGRSDRDRGRTVASAAADLRAVAEQLGIDRFAVVGRSGGGPHALACAALLPDLVTRAAAMVSLAPLAGPDGMGSAWYDGMTEGNVEAYTRAAGGIAVLAPELDARSRSLREDPSLMISQLLKGAQAADQKVISDSGIRRLLRDNYREAVRNSADGWIDDALAFTRDWGFPLDRIRADVLLWHGDEDAFVPVGHSRWLHRRIPGSQLRVVPGKAHLDAVPALPDILTWLKGPGRVG</sequence>
<comment type="caution">
    <text evidence="2">The sequence shown here is derived from an EMBL/GenBank/DDBJ whole genome shotgun (WGS) entry which is preliminary data.</text>
</comment>
<keyword evidence="2" id="KW-0378">Hydrolase</keyword>
<dbReference type="InterPro" id="IPR000073">
    <property type="entry name" value="AB_hydrolase_1"/>
</dbReference>
<proteinExistence type="predicted"/>
<dbReference type="SUPFAM" id="SSF53474">
    <property type="entry name" value="alpha/beta-Hydrolases"/>
    <property type="match status" value="1"/>
</dbReference>
<organism evidence="2 3">
    <name type="scientific">Streptacidiphilus cavernicola</name>
    <dbReference type="NCBI Taxonomy" id="3342716"/>
    <lineage>
        <taxon>Bacteria</taxon>
        <taxon>Bacillati</taxon>
        <taxon>Actinomycetota</taxon>
        <taxon>Actinomycetes</taxon>
        <taxon>Kitasatosporales</taxon>
        <taxon>Streptomycetaceae</taxon>
        <taxon>Streptacidiphilus</taxon>
    </lineage>
</organism>
<reference evidence="2 3" key="1">
    <citation type="submission" date="2024-09" db="EMBL/GenBank/DDBJ databases">
        <authorList>
            <person name="Lee S.D."/>
        </authorList>
    </citation>
    <scope>NUCLEOTIDE SEQUENCE [LARGE SCALE GENOMIC DNA]</scope>
    <source>
        <strain evidence="2 3">N8-3</strain>
    </source>
</reference>
<keyword evidence="3" id="KW-1185">Reference proteome</keyword>
<name>A0ABV6VP24_9ACTN</name>
<dbReference type="PANTHER" id="PTHR43433">
    <property type="entry name" value="HYDROLASE, ALPHA/BETA FOLD FAMILY PROTEIN"/>
    <property type="match status" value="1"/>
</dbReference>
<feature type="domain" description="AB hydrolase-1" evidence="1">
    <location>
        <begin position="43"/>
        <end position="294"/>
    </location>
</feature>
<dbReference type="PANTHER" id="PTHR43433:SF5">
    <property type="entry name" value="AB HYDROLASE-1 DOMAIN-CONTAINING PROTEIN"/>
    <property type="match status" value="1"/>
</dbReference>
<dbReference type="GO" id="GO:0016787">
    <property type="term" value="F:hydrolase activity"/>
    <property type="evidence" value="ECO:0007669"/>
    <property type="project" value="UniProtKB-KW"/>
</dbReference>
<gene>
    <name evidence="2" type="ORF">ACEZDE_01435</name>
</gene>